<evidence type="ECO:0000256" key="1">
    <source>
        <dbReference type="ARBA" id="ARBA00004651"/>
    </source>
</evidence>
<evidence type="ECO:0000256" key="11">
    <source>
        <dbReference type="SAM" id="Phobius"/>
    </source>
</evidence>
<keyword evidence="4" id="KW-0997">Cell inner membrane</keyword>
<feature type="transmembrane region" description="Helical" evidence="11">
    <location>
        <begin position="63"/>
        <end position="85"/>
    </location>
</feature>
<dbReference type="AlphaFoldDB" id="A0A9D1LFR4"/>
<dbReference type="Pfam" id="PF00892">
    <property type="entry name" value="EamA"/>
    <property type="match status" value="2"/>
</dbReference>
<dbReference type="GO" id="GO:0009103">
    <property type="term" value="P:lipopolysaccharide biosynthetic process"/>
    <property type="evidence" value="ECO:0007669"/>
    <property type="project" value="UniProtKB-KW"/>
</dbReference>
<gene>
    <name evidence="13" type="ORF">IAC56_06395</name>
</gene>
<dbReference type="PANTHER" id="PTHR30561">
    <property type="entry name" value="SMR FAMILY PROTON-DEPENDENT DRUG EFFLUX TRANSPORTER SUGE"/>
    <property type="match status" value="1"/>
</dbReference>
<feature type="transmembrane region" description="Helical" evidence="11">
    <location>
        <begin position="224"/>
        <end position="243"/>
    </location>
</feature>
<feature type="transmembrane region" description="Helical" evidence="11">
    <location>
        <begin position="150"/>
        <end position="174"/>
    </location>
</feature>
<feature type="domain" description="EamA" evidence="12">
    <location>
        <begin position="152"/>
        <end position="293"/>
    </location>
</feature>
<keyword evidence="7" id="KW-0448">Lipopolysaccharide biosynthesis</keyword>
<dbReference type="EMBL" id="DVMY01000099">
    <property type="protein sequence ID" value="HIU37885.1"/>
    <property type="molecule type" value="Genomic_DNA"/>
</dbReference>
<dbReference type="GO" id="GO:0022857">
    <property type="term" value="F:transmembrane transporter activity"/>
    <property type="evidence" value="ECO:0007669"/>
    <property type="project" value="InterPro"/>
</dbReference>
<feature type="transmembrane region" description="Helical" evidence="11">
    <location>
        <begin position="119"/>
        <end position="138"/>
    </location>
</feature>
<keyword evidence="2" id="KW-1003">Cell membrane</keyword>
<keyword evidence="10 11" id="KW-0472">Membrane</keyword>
<keyword evidence="6 11" id="KW-0812">Transmembrane</keyword>
<name>A0A9D1LFR4_9BURK</name>
<reference evidence="13" key="1">
    <citation type="submission" date="2020-10" db="EMBL/GenBank/DDBJ databases">
        <authorList>
            <person name="Gilroy R."/>
        </authorList>
    </citation>
    <scope>NUCLEOTIDE SEQUENCE</scope>
    <source>
        <strain evidence="13">7463</strain>
    </source>
</reference>
<evidence type="ECO:0000256" key="2">
    <source>
        <dbReference type="ARBA" id="ARBA00022475"/>
    </source>
</evidence>
<feature type="transmembrane region" description="Helical" evidence="11">
    <location>
        <begin position="249"/>
        <end position="270"/>
    </location>
</feature>
<reference evidence="13" key="2">
    <citation type="journal article" date="2021" name="PeerJ">
        <title>Extensive microbial diversity within the chicken gut microbiome revealed by metagenomics and culture.</title>
        <authorList>
            <person name="Gilroy R."/>
            <person name="Ravi A."/>
            <person name="Getino M."/>
            <person name="Pursley I."/>
            <person name="Horton D.L."/>
            <person name="Alikhan N.F."/>
            <person name="Baker D."/>
            <person name="Gharbi K."/>
            <person name="Hall N."/>
            <person name="Watson M."/>
            <person name="Adriaenssens E.M."/>
            <person name="Foster-Nyarko E."/>
            <person name="Jarju S."/>
            <person name="Secka A."/>
            <person name="Antonio M."/>
            <person name="Oren A."/>
            <person name="Chaudhuri R.R."/>
            <person name="La Ragione R."/>
            <person name="Hildebrand F."/>
            <person name="Pallen M.J."/>
        </authorList>
    </citation>
    <scope>NUCLEOTIDE SEQUENCE</scope>
    <source>
        <strain evidence="13">7463</strain>
    </source>
</reference>
<evidence type="ECO:0000256" key="8">
    <source>
        <dbReference type="ARBA" id="ARBA00022989"/>
    </source>
</evidence>
<dbReference type="InterPro" id="IPR000620">
    <property type="entry name" value="EamA_dom"/>
</dbReference>
<sequence>MSLLALTLVLAAALVHATWNYYLKKANATRPFWWIAYIITAVITVPALFIADPQSLVNITPIGWLVILLSAPIHVIYGQVLQIGYKKSDYSIVYPTARGTGPLITVLSAVLILGDRPTLWGWIGIALILASIVLLALPDNKDQSTQQLKIRAGVFWGFLTGCFIAGYSFCDAWAVQQATGLTPLSFYFPSIAVRALVFTPFILTHKNWKEESKEILTTARLQKALAVVTVGSPLAYILVLYAMTMAPLAYVAPSREVGMMIGVVLGGLLLRERLSTTRLIGVVGMTLGVILVGLEG</sequence>
<dbReference type="SUPFAM" id="SSF103481">
    <property type="entry name" value="Multidrug resistance efflux transporter EmrE"/>
    <property type="match status" value="2"/>
</dbReference>
<proteinExistence type="predicted"/>
<dbReference type="Gene3D" id="1.10.3730.20">
    <property type="match status" value="2"/>
</dbReference>
<evidence type="ECO:0000256" key="5">
    <source>
        <dbReference type="ARBA" id="ARBA00022556"/>
    </source>
</evidence>
<keyword evidence="5" id="KW-0441">Lipid A biosynthesis</keyword>
<dbReference type="GO" id="GO:0009245">
    <property type="term" value="P:lipid A biosynthetic process"/>
    <property type="evidence" value="ECO:0007669"/>
    <property type="project" value="UniProtKB-KW"/>
</dbReference>
<feature type="transmembrane region" description="Helical" evidence="11">
    <location>
        <begin position="277"/>
        <end position="294"/>
    </location>
</feature>
<evidence type="ECO:0000313" key="13">
    <source>
        <dbReference type="EMBL" id="HIU37885.1"/>
    </source>
</evidence>
<comment type="subcellular location">
    <subcellularLocation>
        <location evidence="1">Cell membrane</location>
        <topology evidence="1">Multi-pass membrane protein</topology>
    </subcellularLocation>
</comment>
<evidence type="ECO:0000256" key="3">
    <source>
        <dbReference type="ARBA" id="ARBA00022516"/>
    </source>
</evidence>
<dbReference type="GO" id="GO:0005886">
    <property type="term" value="C:plasma membrane"/>
    <property type="evidence" value="ECO:0007669"/>
    <property type="project" value="UniProtKB-SubCell"/>
</dbReference>
<feature type="transmembrane region" description="Helical" evidence="11">
    <location>
        <begin position="186"/>
        <end position="203"/>
    </location>
</feature>
<dbReference type="InterPro" id="IPR037185">
    <property type="entry name" value="EmrE-like"/>
</dbReference>
<evidence type="ECO:0000256" key="9">
    <source>
        <dbReference type="ARBA" id="ARBA00023098"/>
    </source>
</evidence>
<dbReference type="InterPro" id="IPR000390">
    <property type="entry name" value="Small_drug/metabolite_transptr"/>
</dbReference>
<protein>
    <submittedName>
        <fullName evidence="13">EamA family transporter</fullName>
    </submittedName>
</protein>
<evidence type="ECO:0000256" key="10">
    <source>
        <dbReference type="ARBA" id="ARBA00023136"/>
    </source>
</evidence>
<accession>A0A9D1LFR4</accession>
<dbReference type="PANTHER" id="PTHR30561:SF9">
    <property type="entry name" value="4-AMINO-4-DEOXY-L-ARABINOSE-PHOSPHOUNDECAPRENOL FLIPPASE SUBUNIT ARNF-RELATED"/>
    <property type="match status" value="1"/>
</dbReference>
<keyword evidence="9" id="KW-0443">Lipid metabolism</keyword>
<evidence type="ECO:0000256" key="6">
    <source>
        <dbReference type="ARBA" id="ARBA00022692"/>
    </source>
</evidence>
<dbReference type="Proteomes" id="UP000824083">
    <property type="component" value="Unassembled WGS sequence"/>
</dbReference>
<evidence type="ECO:0000259" key="12">
    <source>
        <dbReference type="Pfam" id="PF00892"/>
    </source>
</evidence>
<comment type="caution">
    <text evidence="13">The sequence shown here is derived from an EMBL/GenBank/DDBJ whole genome shotgun (WGS) entry which is preliminary data.</text>
</comment>
<keyword evidence="3" id="KW-0444">Lipid biosynthesis</keyword>
<feature type="transmembrane region" description="Helical" evidence="11">
    <location>
        <begin position="33"/>
        <end position="51"/>
    </location>
</feature>
<keyword evidence="8 11" id="KW-1133">Transmembrane helix</keyword>
<evidence type="ECO:0000256" key="7">
    <source>
        <dbReference type="ARBA" id="ARBA00022985"/>
    </source>
</evidence>
<evidence type="ECO:0000313" key="14">
    <source>
        <dbReference type="Proteomes" id="UP000824083"/>
    </source>
</evidence>
<evidence type="ECO:0000256" key="4">
    <source>
        <dbReference type="ARBA" id="ARBA00022519"/>
    </source>
</evidence>
<organism evidence="13 14">
    <name type="scientific">Candidatus Aphodousia faecigallinarum</name>
    <dbReference type="NCBI Taxonomy" id="2840677"/>
    <lineage>
        <taxon>Bacteria</taxon>
        <taxon>Pseudomonadati</taxon>
        <taxon>Pseudomonadota</taxon>
        <taxon>Betaproteobacteria</taxon>
        <taxon>Burkholderiales</taxon>
        <taxon>Sutterellaceae</taxon>
        <taxon>Sutterellaceae incertae sedis</taxon>
        <taxon>Candidatus Aphodousia</taxon>
    </lineage>
</organism>
<feature type="domain" description="EamA" evidence="12">
    <location>
        <begin position="5"/>
        <end position="136"/>
    </location>
</feature>